<comment type="subcellular location">
    <subcellularLocation>
        <location evidence="1">Membrane</location>
        <topology evidence="1">Multi-pass membrane protein</topology>
    </subcellularLocation>
</comment>
<dbReference type="EMBL" id="CP010310">
    <property type="protein sequence ID" value="AJC22883.1"/>
    <property type="molecule type" value="Genomic_DNA"/>
</dbReference>
<feature type="transmembrane region" description="Helical" evidence="5">
    <location>
        <begin position="373"/>
        <end position="399"/>
    </location>
</feature>
<gene>
    <name evidence="7" type="ORF">RO07_24890</name>
</gene>
<evidence type="ECO:0000256" key="2">
    <source>
        <dbReference type="ARBA" id="ARBA00022692"/>
    </source>
</evidence>
<dbReference type="Gene3D" id="1.20.1250.20">
    <property type="entry name" value="MFS general substrate transporter like domains"/>
    <property type="match status" value="2"/>
</dbReference>
<feature type="transmembrane region" description="Helical" evidence="5">
    <location>
        <begin position="315"/>
        <end position="335"/>
    </location>
</feature>
<dbReference type="InterPro" id="IPR020846">
    <property type="entry name" value="MFS_dom"/>
</dbReference>
<feature type="transmembrane region" description="Helical" evidence="5">
    <location>
        <begin position="169"/>
        <end position="193"/>
    </location>
</feature>
<protein>
    <recommendedName>
        <fullName evidence="6">Major facilitator superfamily (MFS) profile domain-containing protein</fullName>
    </recommendedName>
</protein>
<dbReference type="PRINTS" id="PR01035">
    <property type="entry name" value="TCRTETA"/>
</dbReference>
<dbReference type="InterPro" id="IPR050327">
    <property type="entry name" value="Proton-linked_MCT"/>
</dbReference>
<feature type="transmembrane region" description="Helical" evidence="5">
    <location>
        <begin position="134"/>
        <end position="157"/>
    </location>
</feature>
<keyword evidence="4 5" id="KW-0472">Membrane</keyword>
<keyword evidence="2 5" id="KW-0812">Transmembrane</keyword>
<dbReference type="SUPFAM" id="SSF103473">
    <property type="entry name" value="MFS general substrate transporter"/>
    <property type="match status" value="1"/>
</dbReference>
<reference evidence="7" key="1">
    <citation type="submission" date="2016-11" db="EMBL/GenBank/DDBJ databases">
        <title>Complete Genome Sequencing of Pandoraea pulmonicola DSM 16583.</title>
        <authorList>
            <person name="Chan K.-G."/>
        </authorList>
    </citation>
    <scope>NUCLEOTIDE SEQUENCE</scope>
    <source>
        <strain evidence="7">DSM 16583</strain>
    </source>
</reference>
<feature type="transmembrane region" description="Helical" evidence="5">
    <location>
        <begin position="286"/>
        <end position="308"/>
    </location>
</feature>
<organism evidence="7 8">
    <name type="scientific">Pandoraea pulmonicola</name>
    <dbReference type="NCBI Taxonomy" id="93221"/>
    <lineage>
        <taxon>Bacteria</taxon>
        <taxon>Pseudomonadati</taxon>
        <taxon>Pseudomonadota</taxon>
        <taxon>Betaproteobacteria</taxon>
        <taxon>Burkholderiales</taxon>
        <taxon>Burkholderiaceae</taxon>
        <taxon>Pandoraea</taxon>
    </lineage>
</organism>
<dbReference type="PANTHER" id="PTHR11360:SF290">
    <property type="entry name" value="MONOCARBOXYLATE MFS PERMEASE"/>
    <property type="match status" value="1"/>
</dbReference>
<dbReference type="InterPro" id="IPR011701">
    <property type="entry name" value="MFS"/>
</dbReference>
<feature type="transmembrane region" description="Helical" evidence="5">
    <location>
        <begin position="251"/>
        <end position="274"/>
    </location>
</feature>
<feature type="transmembrane region" description="Helical" evidence="5">
    <location>
        <begin position="199"/>
        <end position="220"/>
    </location>
</feature>
<evidence type="ECO:0000256" key="4">
    <source>
        <dbReference type="ARBA" id="ARBA00023136"/>
    </source>
</evidence>
<dbReference type="Proteomes" id="UP000035086">
    <property type="component" value="Chromosome"/>
</dbReference>
<feature type="transmembrane region" description="Helical" evidence="5">
    <location>
        <begin position="77"/>
        <end position="98"/>
    </location>
</feature>
<evidence type="ECO:0000313" key="8">
    <source>
        <dbReference type="Proteomes" id="UP000035086"/>
    </source>
</evidence>
<feature type="transmembrane region" description="Helical" evidence="5">
    <location>
        <begin position="42"/>
        <end position="65"/>
    </location>
</feature>
<proteinExistence type="predicted"/>
<evidence type="ECO:0000259" key="6">
    <source>
        <dbReference type="PROSITE" id="PS50850"/>
    </source>
</evidence>
<feature type="transmembrane region" description="Helical" evidence="5">
    <location>
        <begin position="110"/>
        <end position="128"/>
    </location>
</feature>
<evidence type="ECO:0000256" key="3">
    <source>
        <dbReference type="ARBA" id="ARBA00022989"/>
    </source>
</evidence>
<dbReference type="InterPro" id="IPR036259">
    <property type="entry name" value="MFS_trans_sf"/>
</dbReference>
<keyword evidence="8" id="KW-1185">Reference proteome</keyword>
<dbReference type="PROSITE" id="PS50850">
    <property type="entry name" value="MFS"/>
    <property type="match status" value="1"/>
</dbReference>
<keyword evidence="3 5" id="KW-1133">Transmembrane helix</keyword>
<feature type="transmembrane region" description="Helical" evidence="5">
    <location>
        <begin position="341"/>
        <end position="361"/>
    </location>
</feature>
<feature type="transmembrane region" description="Helical" evidence="5">
    <location>
        <begin position="405"/>
        <end position="423"/>
    </location>
</feature>
<dbReference type="PANTHER" id="PTHR11360">
    <property type="entry name" value="MONOCARBOXYLATE TRANSPORTER"/>
    <property type="match status" value="1"/>
</dbReference>
<name>A0ABM5S525_PANPU</name>
<accession>A0ABM5S525</accession>
<evidence type="ECO:0000313" key="7">
    <source>
        <dbReference type="EMBL" id="AJC22883.1"/>
    </source>
</evidence>
<dbReference type="InterPro" id="IPR001958">
    <property type="entry name" value="Tet-R_TetA/multi-R_MdtG-like"/>
</dbReference>
<evidence type="ECO:0000256" key="1">
    <source>
        <dbReference type="ARBA" id="ARBA00004141"/>
    </source>
</evidence>
<evidence type="ECO:0000256" key="5">
    <source>
        <dbReference type="SAM" id="Phobius"/>
    </source>
</evidence>
<feature type="domain" description="Major facilitator superfamily (MFS) profile" evidence="6">
    <location>
        <begin position="42"/>
        <end position="428"/>
    </location>
</feature>
<dbReference type="Pfam" id="PF07690">
    <property type="entry name" value="MFS_1"/>
    <property type="match status" value="1"/>
</dbReference>
<sequence length="431" mass="44804">MAGAVEAWKQRHSEDDMEALDDVVAPGVVRVPEKLDWPAVRVLLGAGVGMFLTIGPVLVFTFGIFLEPVARLNTWSAVRLASAVGPALLIVALIQPATGTILDKYGPKRFALVAIPVFALGLIGVGALPHTESGFIGCLVLAICLGAGQTPVVYSYLVSEWFDRHRGLALGFVLSFSGLGVAAWPGIAGYLITVAGWRMAYVILGVIVLTVGTFAAVCLIRDPADARRSSHGTTAVRDGLALKDAVRHRGFWILATSFFIMAAVTTGAVVHMPAMLMGKGLSLQSAASMSGLVGVASIIACWLIGAVLDRVFPPLVTCLVLLCPALGCWVLHAFGFTGAPVAALLIGVGLGAEGDALGYVASRIFGLKHFGAVYGALMVVFLLGAAAGPAMFAFCLAGYGGYASALPLSAATGTCAALMVLLIRRSDFQYQ</sequence>